<dbReference type="Proteomes" id="UP000886687">
    <property type="component" value="Unassembled WGS sequence"/>
</dbReference>
<evidence type="ECO:0000313" key="2">
    <source>
        <dbReference type="EMBL" id="MCG7937642.1"/>
    </source>
</evidence>
<comment type="caution">
    <text evidence="2">The sequence shown here is derived from an EMBL/GenBank/DDBJ whole genome shotgun (WGS) entry which is preliminary data.</text>
</comment>
<evidence type="ECO:0000313" key="3">
    <source>
        <dbReference type="Proteomes" id="UP000886687"/>
    </source>
</evidence>
<name>A0A9E4K1K5_9GAMM</name>
<proteinExistence type="predicted"/>
<dbReference type="EMBL" id="JAEPDI010000001">
    <property type="protein sequence ID" value="MCG7937642.1"/>
    <property type="molecule type" value="Genomic_DNA"/>
</dbReference>
<protein>
    <recommendedName>
        <fullName evidence="4">Type II secretion system protein GspC N-terminal domain-containing protein</fullName>
    </recommendedName>
</protein>
<feature type="compositionally biased region" description="Basic residues" evidence="1">
    <location>
        <begin position="171"/>
        <end position="184"/>
    </location>
</feature>
<sequence length="184" mass="20956">MSPWKTFFNFLTLLLLIVIGLASAMIVYQWRNPAEVEASENHQLNPASKQTAKKASLTRFNPPSVTVYQEIMDRPLFREGRVPPAEPEKVVSKPVVRQTPLKLRLEGVVITPKNRVAVIRDLNTNRLLRVAQGMSQNDWKLESVDHSTATVVRRGKKHNLELKVEKDKKGSLPKKRPSFRPSNK</sequence>
<reference evidence="2" key="1">
    <citation type="journal article" date="2021" name="Proc. Natl. Acad. Sci. U.S.A.">
        <title>Global biogeography of chemosynthetic symbionts reveals both localized and globally distributed symbiont groups. .</title>
        <authorList>
            <person name="Osvatic J.T."/>
            <person name="Wilkins L.G.E."/>
            <person name="Leibrecht L."/>
            <person name="Leray M."/>
            <person name="Zauner S."/>
            <person name="Polzin J."/>
            <person name="Camacho Y."/>
            <person name="Gros O."/>
            <person name="van Gils J.A."/>
            <person name="Eisen J.A."/>
            <person name="Petersen J.M."/>
            <person name="Yuen B."/>
        </authorList>
    </citation>
    <scope>NUCLEOTIDE SEQUENCE</scope>
    <source>
        <strain evidence="2">MAGL173</strain>
    </source>
</reference>
<feature type="compositionally biased region" description="Basic and acidic residues" evidence="1">
    <location>
        <begin position="158"/>
        <end position="170"/>
    </location>
</feature>
<evidence type="ECO:0000256" key="1">
    <source>
        <dbReference type="SAM" id="MobiDB-lite"/>
    </source>
</evidence>
<gene>
    <name evidence="2" type="ORF">JAZ04_02125</name>
</gene>
<dbReference type="AlphaFoldDB" id="A0A9E4K1K5"/>
<evidence type="ECO:0008006" key="4">
    <source>
        <dbReference type="Google" id="ProtNLM"/>
    </source>
</evidence>
<organism evidence="2 3">
    <name type="scientific">Candidatus Thiodiazotropha lotti</name>
    <dbReference type="NCBI Taxonomy" id="2792787"/>
    <lineage>
        <taxon>Bacteria</taxon>
        <taxon>Pseudomonadati</taxon>
        <taxon>Pseudomonadota</taxon>
        <taxon>Gammaproteobacteria</taxon>
        <taxon>Chromatiales</taxon>
        <taxon>Sedimenticolaceae</taxon>
        <taxon>Candidatus Thiodiazotropha</taxon>
    </lineage>
</organism>
<feature type="region of interest" description="Disordered" evidence="1">
    <location>
        <begin position="156"/>
        <end position="184"/>
    </location>
</feature>
<accession>A0A9E4K1K5</accession>